<name>A0A1G9UU35_9PSEU</name>
<dbReference type="InterPro" id="IPR029044">
    <property type="entry name" value="Nucleotide-diphossugar_trans"/>
</dbReference>
<evidence type="ECO:0000313" key="2">
    <source>
        <dbReference type="EMBL" id="SDM63359.1"/>
    </source>
</evidence>
<proteinExistence type="predicted"/>
<dbReference type="RefSeq" id="WP_090013270.1">
    <property type="nucleotide sequence ID" value="NZ_FNET01000024.1"/>
</dbReference>
<organism evidence="2 3">
    <name type="scientific">Lentzea albidocapillata subsp. violacea</name>
    <dbReference type="NCBI Taxonomy" id="128104"/>
    <lineage>
        <taxon>Bacteria</taxon>
        <taxon>Bacillati</taxon>
        <taxon>Actinomycetota</taxon>
        <taxon>Actinomycetes</taxon>
        <taxon>Pseudonocardiales</taxon>
        <taxon>Pseudonocardiaceae</taxon>
        <taxon>Lentzea</taxon>
    </lineage>
</organism>
<dbReference type="CDD" id="cd00761">
    <property type="entry name" value="Glyco_tranf_GTA_type"/>
    <property type="match status" value="1"/>
</dbReference>
<feature type="domain" description="Glycosyltransferase 2-like" evidence="1">
    <location>
        <begin position="5"/>
        <end position="119"/>
    </location>
</feature>
<keyword evidence="2" id="KW-0808">Transferase</keyword>
<protein>
    <submittedName>
        <fullName evidence="2">Glycosyl transferase family 2</fullName>
    </submittedName>
</protein>
<gene>
    <name evidence="2" type="ORF">SAMN04488074_12489</name>
</gene>
<dbReference type="Gene3D" id="3.90.550.10">
    <property type="entry name" value="Spore Coat Polysaccharide Biosynthesis Protein SpsA, Chain A"/>
    <property type="match status" value="1"/>
</dbReference>
<dbReference type="Pfam" id="PF00535">
    <property type="entry name" value="Glycos_transf_2"/>
    <property type="match status" value="1"/>
</dbReference>
<dbReference type="AlphaFoldDB" id="A0A1G9UU35"/>
<reference evidence="3" key="1">
    <citation type="submission" date="2016-10" db="EMBL/GenBank/DDBJ databases">
        <authorList>
            <person name="Varghese N."/>
            <person name="Submissions S."/>
        </authorList>
    </citation>
    <scope>NUCLEOTIDE SEQUENCE [LARGE SCALE GENOMIC DNA]</scope>
    <source>
        <strain evidence="3">DSM 44796</strain>
    </source>
</reference>
<evidence type="ECO:0000259" key="1">
    <source>
        <dbReference type="Pfam" id="PF00535"/>
    </source>
</evidence>
<dbReference type="InterPro" id="IPR001173">
    <property type="entry name" value="Glyco_trans_2-like"/>
</dbReference>
<dbReference type="SUPFAM" id="SSF53448">
    <property type="entry name" value="Nucleotide-diphospho-sugar transferases"/>
    <property type="match status" value="1"/>
</dbReference>
<dbReference type="Proteomes" id="UP000199682">
    <property type="component" value="Unassembled WGS sequence"/>
</dbReference>
<dbReference type="EMBL" id="FNET01000024">
    <property type="protein sequence ID" value="SDM63359.1"/>
    <property type="molecule type" value="Genomic_DNA"/>
</dbReference>
<dbReference type="GO" id="GO:0016740">
    <property type="term" value="F:transferase activity"/>
    <property type="evidence" value="ECO:0007669"/>
    <property type="project" value="UniProtKB-KW"/>
</dbReference>
<accession>A0A1G9UU35</accession>
<sequence length="270" mass="29234">MPVVSIITAAYAPSAQFLGETALSVAAQEMPDGWSVEWIVQEDGEQPELSRLFDDVPNARYEANGGQLGLAVTRNLALSRATGGLVQVLDHDDLLLPGATALLASRFVENQIHWAVGQADDLMPDGARLSYPSALGFGIVAAGVANDWAAERNGNWPIHCAGLMMRTESVRVLGGWAGLPAEDDISLFAALSEVTDGYCEESMTWLYRQHATQTYRSEAWRSRSAVGRRAALQRARAMRSARVQIGAVSLERESAPDVEVGRSIKTPRQL</sequence>
<evidence type="ECO:0000313" key="3">
    <source>
        <dbReference type="Proteomes" id="UP000199682"/>
    </source>
</evidence>